<evidence type="ECO:0000256" key="8">
    <source>
        <dbReference type="ARBA" id="ARBA00022475"/>
    </source>
</evidence>
<sequence length="267" mass="28205">MSVISKWNDLGPRVMSAVVMLLVGGTAIWLGGLPFHLLVSVVTGLMVWELVRILGPKEQGAPMWLGLLAAVVMFATVFLPPFARLPVLLAPVLAGMSSISTGTKGSRVIWCAYAAVIVLACYSALSLRGGHGLFWLAWLAAVVIMSDVAGYFAGRSLGGPKFWPKISPKKTWSGTIAGWIGAALVGVWFMLNSPAGPSLIALSVLTAFAAQMGDIAESAIKRRYGIKDSSNLIPGHGGFLDRFDGFLGALLLVLIAGQVLGFLPEVR</sequence>
<dbReference type="Proteomes" id="UP000051887">
    <property type="component" value="Unassembled WGS sequence"/>
</dbReference>
<evidence type="ECO:0000256" key="15">
    <source>
        <dbReference type="ARBA" id="ARBA00023136"/>
    </source>
</evidence>
<evidence type="ECO:0000256" key="9">
    <source>
        <dbReference type="ARBA" id="ARBA00022516"/>
    </source>
</evidence>
<keyword evidence="9" id="KW-0444">Lipid biosynthesis</keyword>
<dbReference type="PANTHER" id="PTHR46382">
    <property type="entry name" value="PHOSPHATIDATE CYTIDYLYLTRANSFERASE"/>
    <property type="match status" value="1"/>
</dbReference>
<feature type="transmembrane region" description="Helical" evidence="19">
    <location>
        <begin position="61"/>
        <end position="79"/>
    </location>
</feature>
<comment type="subcellular location">
    <subcellularLocation>
        <location evidence="2">Cell membrane</location>
        <topology evidence="2">Multi-pass membrane protein</topology>
    </subcellularLocation>
</comment>
<evidence type="ECO:0000256" key="3">
    <source>
        <dbReference type="ARBA" id="ARBA00005119"/>
    </source>
</evidence>
<keyword evidence="22" id="KW-1185">Reference proteome</keyword>
<gene>
    <name evidence="21" type="primary">cdsA</name>
    <name evidence="20" type="ORF">TL5118_03457</name>
    <name evidence="21" type="ORF">TL5120_02697</name>
</gene>
<evidence type="ECO:0000313" key="20">
    <source>
        <dbReference type="EMBL" id="CUH69494.1"/>
    </source>
</evidence>
<evidence type="ECO:0000256" key="17">
    <source>
        <dbReference type="ARBA" id="ARBA00023264"/>
    </source>
</evidence>
<reference evidence="21 23" key="2">
    <citation type="submission" date="2015-09" db="EMBL/GenBank/DDBJ databases">
        <authorList>
            <consortium name="Swine Surveillance"/>
        </authorList>
    </citation>
    <scope>NUCLEOTIDE SEQUENCE [LARGE SCALE GENOMIC DNA]</scope>
    <source>
        <strain evidence="21 23">5120</strain>
    </source>
</reference>
<evidence type="ECO:0000256" key="12">
    <source>
        <dbReference type="ARBA" id="ARBA00022695"/>
    </source>
</evidence>
<evidence type="ECO:0000256" key="13">
    <source>
        <dbReference type="ARBA" id="ARBA00022989"/>
    </source>
</evidence>
<dbReference type="GO" id="GO:0004605">
    <property type="term" value="F:phosphatidate cytidylyltransferase activity"/>
    <property type="evidence" value="ECO:0007669"/>
    <property type="project" value="UniProtKB-EC"/>
</dbReference>
<evidence type="ECO:0000256" key="7">
    <source>
        <dbReference type="ARBA" id="ARBA00019373"/>
    </source>
</evidence>
<feature type="transmembrane region" description="Helical" evidence="19">
    <location>
        <begin position="108"/>
        <end position="127"/>
    </location>
</feature>
<evidence type="ECO:0000313" key="22">
    <source>
        <dbReference type="Proteomes" id="UP000051086"/>
    </source>
</evidence>
<dbReference type="InterPro" id="IPR000374">
    <property type="entry name" value="PC_trans"/>
</dbReference>
<evidence type="ECO:0000313" key="21">
    <source>
        <dbReference type="EMBL" id="CUH72897.1"/>
    </source>
</evidence>
<feature type="transmembrane region" description="Helical" evidence="19">
    <location>
        <begin position="12"/>
        <end position="31"/>
    </location>
</feature>
<protein>
    <recommendedName>
        <fullName evidence="7 18">Phosphatidate cytidylyltransferase</fullName>
        <ecNumber evidence="6 18">2.7.7.41</ecNumber>
    </recommendedName>
</protein>
<evidence type="ECO:0000256" key="14">
    <source>
        <dbReference type="ARBA" id="ARBA00023098"/>
    </source>
</evidence>
<feature type="transmembrane region" description="Helical" evidence="19">
    <location>
        <begin position="133"/>
        <end position="152"/>
    </location>
</feature>
<evidence type="ECO:0000256" key="6">
    <source>
        <dbReference type="ARBA" id="ARBA00012487"/>
    </source>
</evidence>
<organism evidence="21 23">
    <name type="scientific">Thalassovita autumnalis</name>
    <dbReference type="NCBI Taxonomy" id="2072972"/>
    <lineage>
        <taxon>Bacteria</taxon>
        <taxon>Pseudomonadati</taxon>
        <taxon>Pseudomonadota</taxon>
        <taxon>Alphaproteobacteria</taxon>
        <taxon>Rhodobacterales</taxon>
        <taxon>Roseobacteraceae</taxon>
        <taxon>Thalassovita</taxon>
    </lineage>
</organism>
<dbReference type="OrthoDB" id="9799199at2"/>
<evidence type="ECO:0000313" key="23">
    <source>
        <dbReference type="Proteomes" id="UP000051887"/>
    </source>
</evidence>
<keyword evidence="14" id="KW-0443">Lipid metabolism</keyword>
<keyword evidence="17" id="KW-1208">Phospholipid metabolism</keyword>
<dbReference type="EMBL" id="CYSB01000040">
    <property type="protein sequence ID" value="CUH69494.1"/>
    <property type="molecule type" value="Genomic_DNA"/>
</dbReference>
<evidence type="ECO:0000256" key="11">
    <source>
        <dbReference type="ARBA" id="ARBA00022692"/>
    </source>
</evidence>
<keyword evidence="16" id="KW-0594">Phospholipid biosynthesis</keyword>
<keyword evidence="15 19" id="KW-0472">Membrane</keyword>
<feature type="transmembrane region" description="Helical" evidence="19">
    <location>
        <begin position="197"/>
        <end position="216"/>
    </location>
</feature>
<comment type="pathway">
    <text evidence="3 18">Phospholipid metabolism; CDP-diacylglycerol biosynthesis; CDP-diacylglycerol from sn-glycerol 3-phosphate: step 3/3.</text>
</comment>
<keyword evidence="10 18" id="KW-0808">Transferase</keyword>
<dbReference type="EC" id="2.7.7.41" evidence="6 18"/>
<dbReference type="GO" id="GO:0005886">
    <property type="term" value="C:plasma membrane"/>
    <property type="evidence" value="ECO:0007669"/>
    <property type="project" value="UniProtKB-SubCell"/>
</dbReference>
<evidence type="ECO:0000256" key="5">
    <source>
        <dbReference type="ARBA" id="ARBA00010185"/>
    </source>
</evidence>
<keyword evidence="11 18" id="KW-0812">Transmembrane</keyword>
<dbReference type="UniPathway" id="UPA00557">
    <property type="reaction ID" value="UER00614"/>
</dbReference>
<evidence type="ECO:0000256" key="4">
    <source>
        <dbReference type="ARBA" id="ARBA00005189"/>
    </source>
</evidence>
<dbReference type="RefSeq" id="WP_058244066.1">
    <property type="nucleotide sequence ID" value="NZ_CYSB01000040.1"/>
</dbReference>
<feature type="transmembrane region" description="Helical" evidence="19">
    <location>
        <begin position="172"/>
        <end position="191"/>
    </location>
</feature>
<comment type="similarity">
    <text evidence="5 18">Belongs to the CDS family.</text>
</comment>
<dbReference type="GO" id="GO:0016024">
    <property type="term" value="P:CDP-diacylglycerol biosynthetic process"/>
    <property type="evidence" value="ECO:0007669"/>
    <property type="project" value="UniProtKB-UniPathway"/>
</dbReference>
<dbReference type="EMBL" id="CYSC01000035">
    <property type="protein sequence ID" value="CUH72897.1"/>
    <property type="molecule type" value="Genomic_DNA"/>
</dbReference>
<comment type="pathway">
    <text evidence="4">Lipid metabolism.</text>
</comment>
<evidence type="ECO:0000256" key="10">
    <source>
        <dbReference type="ARBA" id="ARBA00022679"/>
    </source>
</evidence>
<keyword evidence="12 18" id="KW-0548">Nucleotidyltransferase</keyword>
<dbReference type="PANTHER" id="PTHR46382:SF1">
    <property type="entry name" value="PHOSPHATIDATE CYTIDYLYLTRANSFERASE"/>
    <property type="match status" value="1"/>
</dbReference>
<dbReference type="PROSITE" id="PS01315">
    <property type="entry name" value="CDS"/>
    <property type="match status" value="1"/>
</dbReference>
<evidence type="ECO:0000256" key="19">
    <source>
        <dbReference type="SAM" id="Phobius"/>
    </source>
</evidence>
<dbReference type="Pfam" id="PF01148">
    <property type="entry name" value="CTP_transf_1"/>
    <property type="match status" value="1"/>
</dbReference>
<comment type="catalytic activity">
    <reaction evidence="1 18">
        <text>a 1,2-diacyl-sn-glycero-3-phosphate + CTP + H(+) = a CDP-1,2-diacyl-sn-glycerol + diphosphate</text>
        <dbReference type="Rhea" id="RHEA:16229"/>
        <dbReference type="ChEBI" id="CHEBI:15378"/>
        <dbReference type="ChEBI" id="CHEBI:33019"/>
        <dbReference type="ChEBI" id="CHEBI:37563"/>
        <dbReference type="ChEBI" id="CHEBI:58332"/>
        <dbReference type="ChEBI" id="CHEBI:58608"/>
        <dbReference type="EC" id="2.7.7.41"/>
    </reaction>
</comment>
<evidence type="ECO:0000256" key="18">
    <source>
        <dbReference type="RuleBase" id="RU003938"/>
    </source>
</evidence>
<feature type="transmembrane region" description="Helical" evidence="19">
    <location>
        <begin position="245"/>
        <end position="263"/>
    </location>
</feature>
<dbReference type="Proteomes" id="UP000051086">
    <property type="component" value="Unassembled WGS sequence"/>
</dbReference>
<evidence type="ECO:0000256" key="1">
    <source>
        <dbReference type="ARBA" id="ARBA00001698"/>
    </source>
</evidence>
<reference evidence="20 22" key="1">
    <citation type="submission" date="2015-09" db="EMBL/GenBank/DDBJ databases">
        <authorList>
            <person name="Rodrigo-Torres L."/>
            <person name="Arahal D.R."/>
        </authorList>
    </citation>
    <scope>NUCLEOTIDE SEQUENCE [LARGE SCALE GENOMIC DNA]</scope>
    <source>
        <strain evidence="20 22">CECT 5118</strain>
    </source>
</reference>
<dbReference type="AlphaFoldDB" id="A0A0P1FMY2"/>
<accession>A0A0P1FMY2</accession>
<name>A0A0P1FMY2_9RHOB</name>
<keyword evidence="13 19" id="KW-1133">Transmembrane helix</keyword>
<evidence type="ECO:0000256" key="16">
    <source>
        <dbReference type="ARBA" id="ARBA00023209"/>
    </source>
</evidence>
<evidence type="ECO:0000256" key="2">
    <source>
        <dbReference type="ARBA" id="ARBA00004651"/>
    </source>
</evidence>
<keyword evidence="8" id="KW-1003">Cell membrane</keyword>
<proteinExistence type="inferred from homology"/>